<accession>A0A6C0H5C2</accession>
<name>A0A6C0H5C2_9ZZZZ</name>
<sequence length="100" mass="11710">MNKLIDKLFPIMPAKKEFTEQNKLYELNKKANKIFRKKLNLLLQLQKAASCKTGMKVPENPMKTFYKLFYEDTNYIGLGLYNVDSNEHPILVNSNDPRVK</sequence>
<evidence type="ECO:0000313" key="1">
    <source>
        <dbReference type="EMBL" id="QHT75213.1"/>
    </source>
</evidence>
<dbReference type="AlphaFoldDB" id="A0A6C0H5C2"/>
<proteinExistence type="predicted"/>
<dbReference type="EMBL" id="MN739864">
    <property type="protein sequence ID" value="QHT75213.1"/>
    <property type="molecule type" value="Genomic_DNA"/>
</dbReference>
<organism evidence="1">
    <name type="scientific">viral metagenome</name>
    <dbReference type="NCBI Taxonomy" id="1070528"/>
    <lineage>
        <taxon>unclassified sequences</taxon>
        <taxon>metagenomes</taxon>
        <taxon>organismal metagenomes</taxon>
    </lineage>
</organism>
<reference evidence="1" key="1">
    <citation type="journal article" date="2020" name="Nature">
        <title>Giant virus diversity and host interactions through global metagenomics.</title>
        <authorList>
            <person name="Schulz F."/>
            <person name="Roux S."/>
            <person name="Paez-Espino D."/>
            <person name="Jungbluth S."/>
            <person name="Walsh D.A."/>
            <person name="Denef V.J."/>
            <person name="McMahon K.D."/>
            <person name="Konstantinidis K.T."/>
            <person name="Eloe-Fadrosh E.A."/>
            <person name="Kyrpides N.C."/>
            <person name="Woyke T."/>
        </authorList>
    </citation>
    <scope>NUCLEOTIDE SEQUENCE</scope>
    <source>
        <strain evidence="1">GVMAG-M-3300023179-63</strain>
    </source>
</reference>
<protein>
    <submittedName>
        <fullName evidence="1">Uncharacterized protein</fullName>
    </submittedName>
</protein>